<feature type="region of interest" description="Disordered" evidence="9">
    <location>
        <begin position="282"/>
        <end position="348"/>
    </location>
</feature>
<feature type="region of interest" description="Disordered" evidence="9">
    <location>
        <begin position="414"/>
        <end position="439"/>
    </location>
</feature>
<keyword evidence="10" id="KW-1185">Reference proteome</keyword>
<dbReference type="AlphaFoldDB" id="A0A8B7NFT9"/>
<keyword evidence="3" id="KW-0863">Zinc-finger</keyword>
<evidence type="ECO:0000256" key="5">
    <source>
        <dbReference type="ARBA" id="ARBA00023015"/>
    </source>
</evidence>
<evidence type="ECO:0000256" key="8">
    <source>
        <dbReference type="ARBA" id="ARBA00023242"/>
    </source>
</evidence>
<dbReference type="GO" id="GO:0005634">
    <property type="term" value="C:nucleus"/>
    <property type="evidence" value="ECO:0007669"/>
    <property type="project" value="UniProtKB-SubCell"/>
</dbReference>
<organism evidence="10 11">
    <name type="scientific">Hyalella azteca</name>
    <name type="common">Amphipod</name>
    <dbReference type="NCBI Taxonomy" id="294128"/>
    <lineage>
        <taxon>Eukaryota</taxon>
        <taxon>Metazoa</taxon>
        <taxon>Ecdysozoa</taxon>
        <taxon>Arthropoda</taxon>
        <taxon>Crustacea</taxon>
        <taxon>Multicrustacea</taxon>
        <taxon>Malacostraca</taxon>
        <taxon>Eumalacostraca</taxon>
        <taxon>Peracarida</taxon>
        <taxon>Amphipoda</taxon>
        <taxon>Senticaudata</taxon>
        <taxon>Talitrida</taxon>
        <taxon>Talitroidea</taxon>
        <taxon>Hyalellidae</taxon>
        <taxon>Hyalella</taxon>
    </lineage>
</organism>
<feature type="compositionally biased region" description="Basic and acidic residues" evidence="9">
    <location>
        <begin position="373"/>
        <end position="385"/>
    </location>
</feature>
<feature type="region of interest" description="Disordered" evidence="9">
    <location>
        <begin position="364"/>
        <end position="385"/>
    </location>
</feature>
<evidence type="ECO:0000256" key="6">
    <source>
        <dbReference type="ARBA" id="ARBA00023125"/>
    </source>
</evidence>
<keyword evidence="6" id="KW-0238">DNA-binding</keyword>
<keyword evidence="7" id="KW-0804">Transcription</keyword>
<evidence type="ECO:0000256" key="3">
    <source>
        <dbReference type="ARBA" id="ARBA00022771"/>
    </source>
</evidence>
<comment type="subcellular location">
    <subcellularLocation>
        <location evidence="1">Nucleus</location>
    </subcellularLocation>
</comment>
<dbReference type="InterPro" id="IPR052253">
    <property type="entry name" value="CR1/CR2-DNA-binding_regulator"/>
</dbReference>
<dbReference type="SMART" id="SM01366">
    <property type="entry name" value="c-clamp"/>
    <property type="match status" value="1"/>
</dbReference>
<dbReference type="PANTHER" id="PTHR13006">
    <property type="entry name" value="PAPILLOMAVIRUS REGULATORY FACTOR PRF-1"/>
    <property type="match status" value="1"/>
</dbReference>
<proteinExistence type="predicted"/>
<reference evidence="11" key="1">
    <citation type="submission" date="2025-08" db="UniProtKB">
        <authorList>
            <consortium name="RefSeq"/>
        </authorList>
    </citation>
    <scope>IDENTIFICATION</scope>
    <source>
        <tissue evidence="11">Whole organism</tissue>
    </source>
</reference>
<dbReference type="GO" id="GO:0000978">
    <property type="term" value="F:RNA polymerase II cis-regulatory region sequence-specific DNA binding"/>
    <property type="evidence" value="ECO:0007669"/>
    <property type="project" value="TreeGrafter"/>
</dbReference>
<dbReference type="PANTHER" id="PTHR13006:SF9">
    <property type="entry name" value="GLUCOSE TRANSPORTER 4 ENHANCER FACTOR, ISOFORM G"/>
    <property type="match status" value="1"/>
</dbReference>
<dbReference type="RefSeq" id="XP_018012488.1">
    <property type="nucleotide sequence ID" value="XM_018156999.2"/>
</dbReference>
<evidence type="ECO:0000256" key="2">
    <source>
        <dbReference type="ARBA" id="ARBA00022723"/>
    </source>
</evidence>
<keyword evidence="5" id="KW-0805">Transcription regulation</keyword>
<evidence type="ECO:0000313" key="11">
    <source>
        <dbReference type="RefSeq" id="XP_018012488.1"/>
    </source>
</evidence>
<dbReference type="GO" id="GO:0006357">
    <property type="term" value="P:regulation of transcription by RNA polymerase II"/>
    <property type="evidence" value="ECO:0007669"/>
    <property type="project" value="TreeGrafter"/>
</dbReference>
<keyword evidence="8" id="KW-0539">Nucleus</keyword>
<keyword evidence="2" id="KW-0479">Metal-binding</keyword>
<protein>
    <submittedName>
        <fullName evidence="11">Uncharacterized protein LOC108669623</fullName>
    </submittedName>
</protein>
<gene>
    <name evidence="11" type="primary">LOC108669623</name>
</gene>
<dbReference type="Proteomes" id="UP000694843">
    <property type="component" value="Unplaced"/>
</dbReference>
<evidence type="ECO:0000256" key="4">
    <source>
        <dbReference type="ARBA" id="ARBA00022833"/>
    </source>
</evidence>
<evidence type="ECO:0000313" key="10">
    <source>
        <dbReference type="Proteomes" id="UP000694843"/>
    </source>
</evidence>
<sequence>MSYAVTAASTATHAATLACGLHSSFVRVSGLHSSFVRVSVLHSSFVRVSVLHSSFVRVSGLHSSFVRVSGLHSYFVRVSVLLSYFVRVSGLHSSFVRVSGLHSSFSSTRTMFQCTWPDCRELAESCSAIESHIRVTHLGLSARRRSRSLSSLHSSSDSDSEDDHEEDFYWTEVEVAVATNVDPTTLNCVVSNRPPQTSVIHQGSVSPVLVTTNSPSPLSYSTVICSGQQTNISAMKNPAIKSTSIITMSNPLVKYTLGSPNGQSAAATTLLTFRADSASHAKGSTPLRITSPVSPSHHTVIHRTPASSPLGSGGPRTNLSTHPYLQGGGWTSSPRASLSKSPSVGPSTVSSVLKFSGGQYVQVSSPPTLSHMDMARPPHEDPEYRRRLTGSSLLSSSCDGASYLTCSNEALGAGGGKVRVTSSPKASPGRGGKRGGESKKCRKYYGMEQKNEWCTQCRWKKACSRFVNSS</sequence>
<name>A0A8B7NFT9_HYAAZ</name>
<feature type="compositionally biased region" description="Polar residues" evidence="9">
    <location>
        <begin position="287"/>
        <end position="297"/>
    </location>
</feature>
<evidence type="ECO:0000256" key="1">
    <source>
        <dbReference type="ARBA" id="ARBA00004123"/>
    </source>
</evidence>
<evidence type="ECO:0000256" key="7">
    <source>
        <dbReference type="ARBA" id="ARBA00023163"/>
    </source>
</evidence>
<keyword evidence="4" id="KW-0862">Zinc</keyword>
<dbReference type="GO" id="GO:0008270">
    <property type="term" value="F:zinc ion binding"/>
    <property type="evidence" value="ECO:0007669"/>
    <property type="project" value="UniProtKB-KW"/>
</dbReference>
<accession>A0A8B7NFT9</accession>
<dbReference type="KEGG" id="hazt:108669623"/>
<dbReference type="GeneID" id="108669623"/>
<dbReference type="GO" id="GO:0003700">
    <property type="term" value="F:DNA-binding transcription factor activity"/>
    <property type="evidence" value="ECO:0007669"/>
    <property type="project" value="TreeGrafter"/>
</dbReference>
<feature type="compositionally biased region" description="Polar residues" evidence="9">
    <location>
        <begin position="305"/>
        <end position="323"/>
    </location>
</feature>
<evidence type="ECO:0000256" key="9">
    <source>
        <dbReference type="SAM" id="MobiDB-lite"/>
    </source>
</evidence>
<dbReference type="OrthoDB" id="5950721at2759"/>
<feature type="compositionally biased region" description="Low complexity" evidence="9">
    <location>
        <begin position="332"/>
        <end position="348"/>
    </location>
</feature>